<evidence type="ECO:0000256" key="8">
    <source>
        <dbReference type="RuleBase" id="RU363041"/>
    </source>
</evidence>
<evidence type="ECO:0000256" key="7">
    <source>
        <dbReference type="ARBA" id="ARBA00023136"/>
    </source>
</evidence>
<reference evidence="10" key="1">
    <citation type="journal article" date="2020" name="MBio">
        <title>Horizontal gene transfer to a defensive symbiont with a reduced genome amongst a multipartite beetle microbiome.</title>
        <authorList>
            <person name="Waterworth S.C."/>
            <person name="Florez L.V."/>
            <person name="Rees E.R."/>
            <person name="Hertweck C."/>
            <person name="Kaltenpoth M."/>
            <person name="Kwan J.C."/>
        </authorList>
    </citation>
    <scope>NUCLEOTIDE SEQUENCE [LARGE SCALE GENOMIC DNA]</scope>
</reference>
<keyword evidence="7 8" id="KW-0472">Membrane</keyword>
<evidence type="ECO:0000256" key="3">
    <source>
        <dbReference type="ARBA" id="ARBA00022448"/>
    </source>
</evidence>
<feature type="transmembrane region" description="Helical" evidence="8">
    <location>
        <begin position="170"/>
        <end position="188"/>
    </location>
</feature>
<comment type="similarity">
    <text evidence="2 8">Belongs to the 4-toluene sulfonate uptake permease (TSUP) (TC 2.A.102) family.</text>
</comment>
<keyword evidence="5 8" id="KW-0812">Transmembrane</keyword>
<dbReference type="Pfam" id="PF01925">
    <property type="entry name" value="TauE"/>
    <property type="match status" value="1"/>
</dbReference>
<keyword evidence="6 8" id="KW-1133">Transmembrane helix</keyword>
<feature type="transmembrane region" description="Helical" evidence="8">
    <location>
        <begin position="200"/>
        <end position="219"/>
    </location>
</feature>
<feature type="transmembrane region" description="Helical" evidence="8">
    <location>
        <begin position="231"/>
        <end position="252"/>
    </location>
</feature>
<sequence length="253" mass="26422">MEEAGITVYLMVAVGAIVAGFVQGLSGFAFGMVAMSFWAWTLDPRLAAALSVFGALVGQLLAVFTVRRGFQLKLLLPFVLGGLAGIPLGVAVLPRLDMVWFKVLLDGFLVLWCPLMLMARSLPPVTAGGRVGDALAGMAGGMLSGIGGFAGPVPTLWTTLRGLGKDAQRAVIQNFNLAMLAVTLAIYAGSGMVTRPMLPYFAIVAPAMLLPTLLGARVYTGISEARFRQVVLGLLTLSGLAMLASSLPALLAR</sequence>
<evidence type="ECO:0000256" key="1">
    <source>
        <dbReference type="ARBA" id="ARBA00004651"/>
    </source>
</evidence>
<evidence type="ECO:0000256" key="2">
    <source>
        <dbReference type="ARBA" id="ARBA00009142"/>
    </source>
</evidence>
<organism evidence="9 10">
    <name type="scientific">Stenotrophomonas maltophilia</name>
    <name type="common">Pseudomonas maltophilia</name>
    <name type="synonym">Xanthomonas maltophilia</name>
    <dbReference type="NCBI Taxonomy" id="40324"/>
    <lineage>
        <taxon>Bacteria</taxon>
        <taxon>Pseudomonadati</taxon>
        <taxon>Pseudomonadota</taxon>
        <taxon>Gammaproteobacteria</taxon>
        <taxon>Lysobacterales</taxon>
        <taxon>Lysobacteraceae</taxon>
        <taxon>Stenotrophomonas</taxon>
        <taxon>Stenotrophomonas maltophilia group</taxon>
    </lineage>
</organism>
<proteinExistence type="inferred from homology"/>
<dbReference type="InterPro" id="IPR002781">
    <property type="entry name" value="TM_pro_TauE-like"/>
</dbReference>
<dbReference type="InterPro" id="IPR052017">
    <property type="entry name" value="TSUP"/>
</dbReference>
<feature type="transmembrane region" description="Helical" evidence="8">
    <location>
        <begin position="7"/>
        <end position="40"/>
    </location>
</feature>
<dbReference type="EMBL" id="WNDS01000004">
    <property type="protein sequence ID" value="KAF1013790.1"/>
    <property type="molecule type" value="Genomic_DNA"/>
</dbReference>
<dbReference type="Proteomes" id="UP000487117">
    <property type="component" value="Unassembled WGS sequence"/>
</dbReference>
<evidence type="ECO:0000256" key="6">
    <source>
        <dbReference type="ARBA" id="ARBA00022989"/>
    </source>
</evidence>
<evidence type="ECO:0000313" key="9">
    <source>
        <dbReference type="EMBL" id="KAF1013790.1"/>
    </source>
</evidence>
<dbReference type="GO" id="GO:0005886">
    <property type="term" value="C:plasma membrane"/>
    <property type="evidence" value="ECO:0007669"/>
    <property type="project" value="UniProtKB-SubCell"/>
</dbReference>
<protein>
    <recommendedName>
        <fullName evidence="8">Probable membrane transporter protein</fullName>
    </recommendedName>
</protein>
<dbReference type="PANTHER" id="PTHR30269:SF37">
    <property type="entry name" value="MEMBRANE TRANSPORTER PROTEIN"/>
    <property type="match status" value="1"/>
</dbReference>
<dbReference type="AlphaFoldDB" id="A0A7V8FE94"/>
<keyword evidence="4 8" id="KW-1003">Cell membrane</keyword>
<name>A0A7V8FE94_STEMA</name>
<keyword evidence="3" id="KW-0813">Transport</keyword>
<comment type="subcellular location">
    <subcellularLocation>
        <location evidence="1 8">Cell membrane</location>
        <topology evidence="1 8">Multi-pass membrane protein</topology>
    </subcellularLocation>
</comment>
<feature type="transmembrane region" description="Helical" evidence="8">
    <location>
        <begin position="74"/>
        <end position="93"/>
    </location>
</feature>
<feature type="transmembrane region" description="Helical" evidence="8">
    <location>
        <begin position="131"/>
        <end position="150"/>
    </location>
</feature>
<evidence type="ECO:0000256" key="4">
    <source>
        <dbReference type="ARBA" id="ARBA00022475"/>
    </source>
</evidence>
<accession>A0A7V8FE94</accession>
<dbReference type="PANTHER" id="PTHR30269">
    <property type="entry name" value="TRANSMEMBRANE PROTEIN YFCA"/>
    <property type="match status" value="1"/>
</dbReference>
<feature type="transmembrane region" description="Helical" evidence="8">
    <location>
        <begin position="46"/>
        <end position="67"/>
    </location>
</feature>
<evidence type="ECO:0000256" key="5">
    <source>
        <dbReference type="ARBA" id="ARBA00022692"/>
    </source>
</evidence>
<gene>
    <name evidence="9" type="ORF">GAK31_02807</name>
</gene>
<comment type="caution">
    <text evidence="9">The sequence shown here is derived from an EMBL/GenBank/DDBJ whole genome shotgun (WGS) entry which is preliminary data.</text>
</comment>
<evidence type="ECO:0000313" key="10">
    <source>
        <dbReference type="Proteomes" id="UP000487117"/>
    </source>
</evidence>